<organism evidence="3 4">
    <name type="scientific">Cladonia borealis</name>
    <dbReference type="NCBI Taxonomy" id="184061"/>
    <lineage>
        <taxon>Eukaryota</taxon>
        <taxon>Fungi</taxon>
        <taxon>Dikarya</taxon>
        <taxon>Ascomycota</taxon>
        <taxon>Pezizomycotina</taxon>
        <taxon>Lecanoromycetes</taxon>
        <taxon>OSLEUM clade</taxon>
        <taxon>Lecanoromycetidae</taxon>
        <taxon>Lecanorales</taxon>
        <taxon>Lecanorineae</taxon>
        <taxon>Cladoniaceae</taxon>
        <taxon>Cladonia</taxon>
    </lineage>
</organism>
<feature type="domain" description="Formyl transferase N-terminal" evidence="1">
    <location>
        <begin position="76"/>
        <end position="152"/>
    </location>
</feature>
<dbReference type="InterPro" id="IPR002376">
    <property type="entry name" value="Formyl_transf_N"/>
</dbReference>
<evidence type="ECO:0000313" key="3">
    <source>
        <dbReference type="EMBL" id="KAK0514538.1"/>
    </source>
</evidence>
<sequence>MSYHESYHEELGMKTARGAFAEVSDKKPLSPPWSLGRGRKIIREVPITEVAKQLRLPLHQVDTFRGWQPPKSQGSAINLVVAVSFGLFVPRRILEEAKYGGLNVHPSILPDFHGPAPLQHTLLTGCKFAGVTVQTLHPKHFDRGRILAQTPPPGWEHRCRTVPELLEQVAPVGADMLLTCIKSRLYLASNDITEEVRDVKEAAAARAAPKITPNDRFIDWETWTAEEIMRRHRVIGPLWSFARFNDEGNSQRRIIWSTGFDQTSNTPVVDVPVGQPVVIGTESSAQNVYVRTCDNRMLAIGEIKIEGGEQAKPIQAAKKAGMADGSTLRNHGHLFTAQISMALSNPTC</sequence>
<dbReference type="InterPro" id="IPR036477">
    <property type="entry name" value="Formyl_transf_N_sf"/>
</dbReference>
<reference evidence="3" key="1">
    <citation type="submission" date="2023-03" db="EMBL/GenBank/DDBJ databases">
        <title>Complete genome of Cladonia borealis.</title>
        <authorList>
            <person name="Park H."/>
        </authorList>
    </citation>
    <scope>NUCLEOTIDE SEQUENCE</scope>
    <source>
        <strain evidence="3">ANT050790</strain>
    </source>
</reference>
<evidence type="ECO:0000259" key="2">
    <source>
        <dbReference type="Pfam" id="PF02911"/>
    </source>
</evidence>
<dbReference type="Pfam" id="PF00551">
    <property type="entry name" value="Formyl_trans_N"/>
    <property type="match status" value="1"/>
</dbReference>
<dbReference type="Gene3D" id="3.40.50.12230">
    <property type="match status" value="1"/>
</dbReference>
<name>A0AA39R751_9LECA</name>
<dbReference type="GO" id="GO:0005739">
    <property type="term" value="C:mitochondrion"/>
    <property type="evidence" value="ECO:0007669"/>
    <property type="project" value="TreeGrafter"/>
</dbReference>
<comment type="caution">
    <text evidence="3">The sequence shown here is derived from an EMBL/GenBank/DDBJ whole genome shotgun (WGS) entry which is preliminary data.</text>
</comment>
<evidence type="ECO:0000313" key="4">
    <source>
        <dbReference type="Proteomes" id="UP001166286"/>
    </source>
</evidence>
<evidence type="ECO:0008006" key="5">
    <source>
        <dbReference type="Google" id="ProtNLM"/>
    </source>
</evidence>
<dbReference type="GO" id="GO:0004479">
    <property type="term" value="F:methionyl-tRNA formyltransferase activity"/>
    <property type="evidence" value="ECO:0007669"/>
    <property type="project" value="TreeGrafter"/>
</dbReference>
<protein>
    <recommendedName>
        <fullName evidence="5">Methionyl-tRNA formyltransferase</fullName>
    </recommendedName>
</protein>
<feature type="domain" description="Formyl transferase C-terminal" evidence="2">
    <location>
        <begin position="210"/>
        <end position="313"/>
    </location>
</feature>
<dbReference type="Pfam" id="PF02911">
    <property type="entry name" value="Formyl_trans_C"/>
    <property type="match status" value="1"/>
</dbReference>
<dbReference type="PANTHER" id="PTHR11138">
    <property type="entry name" value="METHIONYL-TRNA FORMYLTRANSFERASE"/>
    <property type="match status" value="1"/>
</dbReference>
<dbReference type="SUPFAM" id="SSF53328">
    <property type="entry name" value="Formyltransferase"/>
    <property type="match status" value="1"/>
</dbReference>
<keyword evidence="4" id="KW-1185">Reference proteome</keyword>
<gene>
    <name evidence="3" type="ORF">JMJ35_003155</name>
</gene>
<dbReference type="Proteomes" id="UP001166286">
    <property type="component" value="Unassembled WGS sequence"/>
</dbReference>
<dbReference type="AlphaFoldDB" id="A0AA39R751"/>
<dbReference type="InterPro" id="IPR005793">
    <property type="entry name" value="Formyl_trans_C"/>
</dbReference>
<evidence type="ECO:0000259" key="1">
    <source>
        <dbReference type="Pfam" id="PF00551"/>
    </source>
</evidence>
<dbReference type="PANTHER" id="PTHR11138:SF5">
    <property type="entry name" value="METHIONYL-TRNA FORMYLTRANSFERASE, MITOCHONDRIAL"/>
    <property type="match status" value="1"/>
</dbReference>
<proteinExistence type="predicted"/>
<accession>A0AA39R751</accession>
<dbReference type="EMBL" id="JAFEKC020000005">
    <property type="protein sequence ID" value="KAK0514538.1"/>
    <property type="molecule type" value="Genomic_DNA"/>
</dbReference>